<organism evidence="3 4">
    <name type="scientific">Catenulispora pinistramenti</name>
    <dbReference type="NCBI Taxonomy" id="2705254"/>
    <lineage>
        <taxon>Bacteria</taxon>
        <taxon>Bacillati</taxon>
        <taxon>Actinomycetota</taxon>
        <taxon>Actinomycetes</taxon>
        <taxon>Catenulisporales</taxon>
        <taxon>Catenulisporaceae</taxon>
        <taxon>Catenulispora</taxon>
    </lineage>
</organism>
<feature type="domain" description="Transposase IS204/IS1001/IS1096/IS1165 DDE" evidence="2">
    <location>
        <begin position="22"/>
        <end position="69"/>
    </location>
</feature>
<reference evidence="3 4" key="1">
    <citation type="submission" date="2020-02" db="EMBL/GenBank/DDBJ databases">
        <title>Acidophilic actinobacteria isolated from forest soil.</title>
        <authorList>
            <person name="Golinska P."/>
        </authorList>
    </citation>
    <scope>NUCLEOTIDE SEQUENCE [LARGE SCALE GENOMIC DNA]</scope>
    <source>
        <strain evidence="3 4">NL8</strain>
    </source>
</reference>
<protein>
    <submittedName>
        <fullName evidence="3">Transposase</fullName>
    </submittedName>
</protein>
<evidence type="ECO:0000313" key="3">
    <source>
        <dbReference type="EMBL" id="MBS2546701.1"/>
    </source>
</evidence>
<dbReference type="Pfam" id="PF01610">
    <property type="entry name" value="DDE_Tnp_ISL3"/>
    <property type="match status" value="1"/>
</dbReference>
<evidence type="ECO:0000259" key="2">
    <source>
        <dbReference type="Pfam" id="PF01610"/>
    </source>
</evidence>
<evidence type="ECO:0000256" key="1">
    <source>
        <dbReference type="SAM" id="MobiDB-lite"/>
    </source>
</evidence>
<evidence type="ECO:0000313" key="4">
    <source>
        <dbReference type="Proteomes" id="UP000730482"/>
    </source>
</evidence>
<dbReference type="InterPro" id="IPR002560">
    <property type="entry name" value="Transposase_DDE"/>
</dbReference>
<keyword evidence="4" id="KW-1185">Reference proteome</keyword>
<sequence>MVPVLRGLRRVWAGRDGTPGHEVETWWPQIEAAIRTGMNNAGSEGTNRVIKTDARAAFGYRNPANQRLRARCTTTRRSRGHLSTRTSGRHGQLR</sequence>
<accession>A0ABS5KKY8</accession>
<name>A0ABS5KKY8_9ACTN</name>
<comment type="caution">
    <text evidence="3">The sequence shown here is derived from an EMBL/GenBank/DDBJ whole genome shotgun (WGS) entry which is preliminary data.</text>
</comment>
<dbReference type="EMBL" id="JAAFYZ010000016">
    <property type="protein sequence ID" value="MBS2546701.1"/>
    <property type="molecule type" value="Genomic_DNA"/>
</dbReference>
<dbReference type="Proteomes" id="UP000730482">
    <property type="component" value="Unassembled WGS sequence"/>
</dbReference>
<feature type="region of interest" description="Disordered" evidence="1">
    <location>
        <begin position="71"/>
        <end position="94"/>
    </location>
</feature>
<proteinExistence type="predicted"/>
<gene>
    <name evidence="3" type="ORF">KGQ19_07455</name>
</gene>